<dbReference type="Pfam" id="PF03732">
    <property type="entry name" value="Retrotrans_gag"/>
    <property type="match status" value="1"/>
</dbReference>
<proteinExistence type="predicted"/>
<organism evidence="2 3">
    <name type="scientific">Mytilus galloprovincialis</name>
    <name type="common">Mediterranean mussel</name>
    <dbReference type="NCBI Taxonomy" id="29158"/>
    <lineage>
        <taxon>Eukaryota</taxon>
        <taxon>Metazoa</taxon>
        <taxon>Spiralia</taxon>
        <taxon>Lophotrochozoa</taxon>
        <taxon>Mollusca</taxon>
        <taxon>Bivalvia</taxon>
        <taxon>Autobranchia</taxon>
        <taxon>Pteriomorphia</taxon>
        <taxon>Mytilida</taxon>
        <taxon>Mytiloidea</taxon>
        <taxon>Mytilidae</taxon>
        <taxon>Mytilinae</taxon>
        <taxon>Mytilus</taxon>
    </lineage>
</organism>
<dbReference type="AlphaFoldDB" id="A0A8B6BY07"/>
<dbReference type="OrthoDB" id="6091153at2759"/>
<comment type="caution">
    <text evidence="2">The sequence shown here is derived from an EMBL/GenBank/DDBJ whole genome shotgun (WGS) entry which is preliminary data.</text>
</comment>
<evidence type="ECO:0000313" key="3">
    <source>
        <dbReference type="Proteomes" id="UP000596742"/>
    </source>
</evidence>
<dbReference type="EMBL" id="UYJE01000851">
    <property type="protein sequence ID" value="VDH97033.1"/>
    <property type="molecule type" value="Genomic_DNA"/>
</dbReference>
<sequence>MQFELIAEINRWDTDTKAIELVTALKDEAMVYASNLSPDTKRAFFGLCVAMSNRFGDHGCPETYRQELHTLRNRDKENIHEYATRVEMLVRRSFPSIDAANHSTLSV</sequence>
<gene>
    <name evidence="2" type="ORF">MGAL_10B025432</name>
</gene>
<dbReference type="InterPro" id="IPR005162">
    <property type="entry name" value="Retrotrans_gag_dom"/>
</dbReference>
<reference evidence="2" key="1">
    <citation type="submission" date="2018-11" db="EMBL/GenBank/DDBJ databases">
        <authorList>
            <person name="Alioto T."/>
            <person name="Alioto T."/>
        </authorList>
    </citation>
    <scope>NUCLEOTIDE SEQUENCE</scope>
</reference>
<dbReference type="Proteomes" id="UP000596742">
    <property type="component" value="Unassembled WGS sequence"/>
</dbReference>
<protein>
    <recommendedName>
        <fullName evidence="1">Retrotransposon gag domain-containing protein</fullName>
    </recommendedName>
</protein>
<name>A0A8B6BY07_MYTGA</name>
<keyword evidence="3" id="KW-1185">Reference proteome</keyword>
<evidence type="ECO:0000313" key="2">
    <source>
        <dbReference type="EMBL" id="VDH97033.1"/>
    </source>
</evidence>
<evidence type="ECO:0000259" key="1">
    <source>
        <dbReference type="Pfam" id="PF03732"/>
    </source>
</evidence>
<accession>A0A8B6BY07</accession>
<feature type="domain" description="Retrotransposon gag" evidence="1">
    <location>
        <begin position="22"/>
        <end position="92"/>
    </location>
</feature>